<dbReference type="InterPro" id="IPR015422">
    <property type="entry name" value="PyrdxlP-dep_Trfase_small"/>
</dbReference>
<gene>
    <name evidence="8" type="primary">ltaE</name>
    <name evidence="8" type="ORF">NCTC13465_06922</name>
</gene>
<dbReference type="SUPFAM" id="SSF53383">
    <property type="entry name" value="PLP-dependent transferases"/>
    <property type="match status" value="1"/>
</dbReference>
<feature type="modified residue" description="N6-(pyridoxal phosphate)lysine" evidence="6">
    <location>
        <position position="182"/>
    </location>
</feature>
<evidence type="ECO:0000256" key="6">
    <source>
        <dbReference type="PIRSR" id="PIRSR017617-1"/>
    </source>
</evidence>
<dbReference type="PIRSF" id="PIRSF017617">
    <property type="entry name" value="Thr_aldolase"/>
    <property type="match status" value="1"/>
</dbReference>
<dbReference type="NCBIfam" id="NF041359">
    <property type="entry name" value="GntG_guanitoxin"/>
    <property type="match status" value="1"/>
</dbReference>
<evidence type="ECO:0000259" key="7">
    <source>
        <dbReference type="Pfam" id="PF01212"/>
    </source>
</evidence>
<evidence type="ECO:0000256" key="1">
    <source>
        <dbReference type="ARBA" id="ARBA00001933"/>
    </source>
</evidence>
<dbReference type="InterPro" id="IPR015424">
    <property type="entry name" value="PyrdxlP-dep_Trfase"/>
</dbReference>
<dbReference type="NCBIfam" id="NF007825">
    <property type="entry name" value="PRK10534.1"/>
    <property type="match status" value="1"/>
</dbReference>
<evidence type="ECO:0000313" key="9">
    <source>
        <dbReference type="Proteomes" id="UP000251721"/>
    </source>
</evidence>
<dbReference type="FunFam" id="3.40.640.10:FF:000030">
    <property type="entry name" value="Low-specificity L-threonine aldolase"/>
    <property type="match status" value="1"/>
</dbReference>
<evidence type="ECO:0000313" key="8">
    <source>
        <dbReference type="EMBL" id="SQC64430.1"/>
    </source>
</evidence>
<dbReference type="AlphaFoldDB" id="A0A2X3IS73"/>
<keyword evidence="5 8" id="KW-0456">Lyase</keyword>
<accession>A0A2X3IS73</accession>
<dbReference type="Gene3D" id="3.40.640.10">
    <property type="entry name" value="Type I PLP-dependent aspartate aminotransferase-like (Major domain)"/>
    <property type="match status" value="1"/>
</dbReference>
<dbReference type="InterPro" id="IPR023603">
    <property type="entry name" value="Low_specificity_L-TA-like"/>
</dbReference>
<dbReference type="InterPro" id="IPR001597">
    <property type="entry name" value="ArAA_b-elim_lyase/Thr_aldolase"/>
</dbReference>
<dbReference type="PANTHER" id="PTHR48097:SF9">
    <property type="entry name" value="L-THREONINE ALDOLASE"/>
    <property type="match status" value="1"/>
</dbReference>
<protein>
    <submittedName>
        <fullName evidence="8">Low-specificity L-threonine aldolase</fullName>
        <ecNumber evidence="8">4.1.2.48</ecNumber>
    </submittedName>
</protein>
<reference evidence="8 9" key="1">
    <citation type="submission" date="2018-06" db="EMBL/GenBank/DDBJ databases">
        <authorList>
            <consortium name="Pathogen Informatics"/>
            <person name="Doyle S."/>
        </authorList>
    </citation>
    <scope>NUCLEOTIDE SEQUENCE [LARGE SCALE GENOMIC DNA]</scope>
    <source>
        <strain evidence="8 9">NCTC13465</strain>
    </source>
</reference>
<dbReference type="Proteomes" id="UP000251721">
    <property type="component" value="Unassembled WGS sequence"/>
</dbReference>
<sequence>MLGGHDGRPGRGRCVWRRPYVNELQRYAADLPAKKRRYFYPPAPRPTSLACSAIASAAKSISSARGRITICTKPAARRSSAVVQPQPIDAAADGSLPLDKVAAKIKPDDIHFAPTRLLSLENTHNGKVLPRDYLQEAWAFTRQRNLALHVDGARIFNAVVAYGCELRDIAQYCDSFTICLSKGLGAPVGSLLLGSEAYIRRAVRWRKMVGGGMRQAGILAAAGLYALKNNVQRLQEDHDNAAWMAEQLRAIGADVTRHDTNMLFVRVGEEQAPALGKFMQAQGY</sequence>
<evidence type="ECO:0000256" key="2">
    <source>
        <dbReference type="ARBA" id="ARBA00006966"/>
    </source>
</evidence>
<comment type="similarity">
    <text evidence="2">Belongs to the threonine aldolase family.</text>
</comment>
<dbReference type="GO" id="GO:0006567">
    <property type="term" value="P:L-threonine catabolic process"/>
    <property type="evidence" value="ECO:0007669"/>
    <property type="project" value="TreeGrafter"/>
</dbReference>
<dbReference type="Pfam" id="PF01212">
    <property type="entry name" value="Beta_elim_lyase"/>
    <property type="match status" value="1"/>
</dbReference>
<dbReference type="PANTHER" id="PTHR48097">
    <property type="entry name" value="L-THREONINE ALDOLASE-RELATED"/>
    <property type="match status" value="1"/>
</dbReference>
<dbReference type="GO" id="GO:0005829">
    <property type="term" value="C:cytosol"/>
    <property type="evidence" value="ECO:0007669"/>
    <property type="project" value="TreeGrafter"/>
</dbReference>
<keyword evidence="4" id="KW-0663">Pyridoxal phosphate</keyword>
<comment type="subunit">
    <text evidence="3">Homotetramer.</text>
</comment>
<dbReference type="EMBL" id="UAWQ01000022">
    <property type="protein sequence ID" value="SQC64430.1"/>
    <property type="molecule type" value="Genomic_DNA"/>
</dbReference>
<feature type="domain" description="Aromatic amino acid beta-eliminating lyase/threonine aldolase" evidence="7">
    <location>
        <begin position="19"/>
        <end position="267"/>
    </location>
</feature>
<evidence type="ECO:0000256" key="5">
    <source>
        <dbReference type="ARBA" id="ARBA00023239"/>
    </source>
</evidence>
<evidence type="ECO:0000256" key="3">
    <source>
        <dbReference type="ARBA" id="ARBA00011881"/>
    </source>
</evidence>
<dbReference type="GO" id="GO:0006545">
    <property type="term" value="P:glycine biosynthetic process"/>
    <property type="evidence" value="ECO:0007669"/>
    <property type="project" value="TreeGrafter"/>
</dbReference>
<organism evidence="8 9">
    <name type="scientific">Klebsiella pneumoniae</name>
    <dbReference type="NCBI Taxonomy" id="573"/>
    <lineage>
        <taxon>Bacteria</taxon>
        <taxon>Pseudomonadati</taxon>
        <taxon>Pseudomonadota</taxon>
        <taxon>Gammaproteobacteria</taxon>
        <taxon>Enterobacterales</taxon>
        <taxon>Enterobacteriaceae</taxon>
        <taxon>Klebsiella/Raoultella group</taxon>
        <taxon>Klebsiella</taxon>
        <taxon>Klebsiella pneumoniae complex</taxon>
    </lineage>
</organism>
<dbReference type="GO" id="GO:0008732">
    <property type="term" value="F:L-allo-threonine aldolase activity"/>
    <property type="evidence" value="ECO:0007669"/>
    <property type="project" value="TreeGrafter"/>
</dbReference>
<dbReference type="EC" id="4.1.2.48" evidence="8"/>
<name>A0A2X3IS73_KLEPN</name>
<dbReference type="Gene3D" id="3.90.1150.10">
    <property type="entry name" value="Aspartate Aminotransferase, domain 1"/>
    <property type="match status" value="1"/>
</dbReference>
<proteinExistence type="inferred from homology"/>
<comment type="cofactor">
    <cofactor evidence="1">
        <name>pyridoxal 5'-phosphate</name>
        <dbReference type="ChEBI" id="CHEBI:597326"/>
    </cofactor>
</comment>
<evidence type="ECO:0000256" key="4">
    <source>
        <dbReference type="ARBA" id="ARBA00022898"/>
    </source>
</evidence>
<dbReference type="InterPro" id="IPR015421">
    <property type="entry name" value="PyrdxlP-dep_Trfase_major"/>
</dbReference>